<sequence>MISGIGSGTSGEWARAVDEEARPSTGPADTPYGGGSGSGLARMVVAGIAVAVVAVLSVLLSR</sequence>
<organism evidence="3 4">
    <name type="scientific">Streptomyces cacaoi</name>
    <dbReference type="NCBI Taxonomy" id="1898"/>
    <lineage>
        <taxon>Bacteria</taxon>
        <taxon>Bacillati</taxon>
        <taxon>Actinomycetota</taxon>
        <taxon>Actinomycetes</taxon>
        <taxon>Kitasatosporales</taxon>
        <taxon>Streptomycetaceae</taxon>
        <taxon>Streptomyces</taxon>
    </lineage>
</organism>
<evidence type="ECO:0000256" key="1">
    <source>
        <dbReference type="SAM" id="MobiDB-lite"/>
    </source>
</evidence>
<protein>
    <submittedName>
        <fullName evidence="3">Uncharacterized protein</fullName>
    </submittedName>
</protein>
<dbReference type="Proteomes" id="UP000319210">
    <property type="component" value="Unassembled WGS sequence"/>
</dbReference>
<dbReference type="EMBL" id="BJMM01000019">
    <property type="protein sequence ID" value="GEB51210.1"/>
    <property type="molecule type" value="Genomic_DNA"/>
</dbReference>
<keyword evidence="2" id="KW-0812">Transmembrane</keyword>
<dbReference type="AlphaFoldDB" id="A0A4Y3R5J9"/>
<reference evidence="3 4" key="1">
    <citation type="submission" date="2019-06" db="EMBL/GenBank/DDBJ databases">
        <title>Whole genome shotgun sequence of Streptomyces cacaoi subsp. cacaoi NBRC 12748.</title>
        <authorList>
            <person name="Hosoyama A."/>
            <person name="Uohara A."/>
            <person name="Ohji S."/>
            <person name="Ichikawa N."/>
        </authorList>
    </citation>
    <scope>NUCLEOTIDE SEQUENCE [LARGE SCALE GENOMIC DNA]</scope>
    <source>
        <strain evidence="3 4">NBRC 12748</strain>
    </source>
</reference>
<dbReference type="RefSeq" id="WP_141275505.1">
    <property type="nucleotide sequence ID" value="NZ_BJMM01000019.1"/>
</dbReference>
<comment type="caution">
    <text evidence="3">The sequence shown here is derived from an EMBL/GenBank/DDBJ whole genome shotgun (WGS) entry which is preliminary data.</text>
</comment>
<proteinExistence type="predicted"/>
<name>A0A4Y3R5J9_STRCI</name>
<feature type="transmembrane region" description="Helical" evidence="2">
    <location>
        <begin position="40"/>
        <end position="60"/>
    </location>
</feature>
<keyword evidence="4" id="KW-1185">Reference proteome</keyword>
<evidence type="ECO:0000313" key="3">
    <source>
        <dbReference type="EMBL" id="GEB51210.1"/>
    </source>
</evidence>
<accession>A0A4Y3R5J9</accession>
<feature type="region of interest" description="Disordered" evidence="1">
    <location>
        <begin position="1"/>
        <end position="33"/>
    </location>
</feature>
<evidence type="ECO:0000256" key="2">
    <source>
        <dbReference type="SAM" id="Phobius"/>
    </source>
</evidence>
<gene>
    <name evidence="3" type="ORF">SCA03_37610</name>
</gene>
<keyword evidence="2" id="KW-0472">Membrane</keyword>
<evidence type="ECO:0000313" key="4">
    <source>
        <dbReference type="Proteomes" id="UP000319210"/>
    </source>
</evidence>
<keyword evidence="2" id="KW-1133">Transmembrane helix</keyword>